<sequence>MSLNGAFAALSVGEPGFGQVLAAAAGSGGEPFPVKTRHAVADVGPHPTELIFMEFANMLALIVTQTGKVGSLSLVTLDAPASSRRAAAAAAGMFAQTEPQDPVTSVKTLLGPRDSPLIHALGSHILAQIARKRPDEERPLLFGLSLADSRMLSADIELGDDFKEVFEGISQFAVRMRVF</sequence>
<protein>
    <submittedName>
        <fullName evidence="1">Proteasome assembly chaperone 3</fullName>
    </submittedName>
</protein>
<accession>A0ABR4NHQ1</accession>
<keyword evidence="1" id="KW-0647">Proteasome</keyword>
<dbReference type="Gene3D" id="3.30.230.90">
    <property type="match status" value="1"/>
</dbReference>
<proteinExistence type="predicted"/>
<dbReference type="PANTHER" id="PTHR31051:SF1">
    <property type="entry name" value="PROTEASOME ASSEMBLY CHAPERONE 3"/>
    <property type="match status" value="1"/>
</dbReference>
<evidence type="ECO:0000313" key="1">
    <source>
        <dbReference type="EMBL" id="KAL2918989.1"/>
    </source>
</evidence>
<dbReference type="EMBL" id="JADGIZ020000004">
    <property type="protein sequence ID" value="KAL2918989.1"/>
    <property type="molecule type" value="Genomic_DNA"/>
</dbReference>
<dbReference type="Pfam" id="PF10178">
    <property type="entry name" value="PAC3"/>
    <property type="match status" value="1"/>
</dbReference>
<dbReference type="InterPro" id="IPR053720">
    <property type="entry name" value="Psm_Assembly_Chaperone"/>
</dbReference>
<dbReference type="PANTHER" id="PTHR31051">
    <property type="entry name" value="PROTEASOME ASSEMBLY CHAPERONE 3"/>
    <property type="match status" value="1"/>
</dbReference>
<dbReference type="GO" id="GO:0000502">
    <property type="term" value="C:proteasome complex"/>
    <property type="evidence" value="ECO:0007669"/>
    <property type="project" value="UniProtKB-KW"/>
</dbReference>
<dbReference type="InterPro" id="IPR018788">
    <property type="entry name" value="Proteasome_assmbl_chp_3"/>
</dbReference>
<evidence type="ECO:0000313" key="2">
    <source>
        <dbReference type="Proteomes" id="UP001527925"/>
    </source>
</evidence>
<gene>
    <name evidence="1" type="primary">PSMG3</name>
    <name evidence="1" type="ORF">HK105_201259</name>
</gene>
<comment type="caution">
    <text evidence="1">The sequence shown here is derived from an EMBL/GenBank/DDBJ whole genome shotgun (WGS) entry which is preliminary data.</text>
</comment>
<organism evidence="1 2">
    <name type="scientific">Polyrhizophydium stewartii</name>
    <dbReference type="NCBI Taxonomy" id="2732419"/>
    <lineage>
        <taxon>Eukaryota</taxon>
        <taxon>Fungi</taxon>
        <taxon>Fungi incertae sedis</taxon>
        <taxon>Chytridiomycota</taxon>
        <taxon>Chytridiomycota incertae sedis</taxon>
        <taxon>Chytridiomycetes</taxon>
        <taxon>Rhizophydiales</taxon>
        <taxon>Rhizophydiales incertae sedis</taxon>
        <taxon>Polyrhizophydium</taxon>
    </lineage>
</organism>
<name>A0ABR4NHQ1_9FUNG</name>
<keyword evidence="2" id="KW-1185">Reference proteome</keyword>
<dbReference type="Proteomes" id="UP001527925">
    <property type="component" value="Unassembled WGS sequence"/>
</dbReference>
<reference evidence="1 2" key="1">
    <citation type="submission" date="2023-09" db="EMBL/GenBank/DDBJ databases">
        <title>Pangenome analysis of Batrachochytrium dendrobatidis and related Chytrids.</title>
        <authorList>
            <person name="Yacoub M.N."/>
            <person name="Stajich J.E."/>
            <person name="James T.Y."/>
        </authorList>
    </citation>
    <scope>NUCLEOTIDE SEQUENCE [LARGE SCALE GENOMIC DNA]</scope>
    <source>
        <strain evidence="1 2">JEL0888</strain>
    </source>
</reference>